<gene>
    <name evidence="1" type="ORF">GCM10025791_16290</name>
</gene>
<dbReference type="AlphaFoldDB" id="A0AAV3U0Z2"/>
<reference evidence="2" key="1">
    <citation type="journal article" date="2019" name="Int. J. Syst. Evol. Microbiol.">
        <title>The Global Catalogue of Microorganisms (GCM) 10K type strain sequencing project: providing services to taxonomists for standard genome sequencing and annotation.</title>
        <authorList>
            <consortium name="The Broad Institute Genomics Platform"/>
            <consortium name="The Broad Institute Genome Sequencing Center for Infectious Disease"/>
            <person name="Wu L."/>
            <person name="Ma J."/>
        </authorList>
    </citation>
    <scope>NUCLEOTIDE SEQUENCE [LARGE SCALE GENOMIC DNA]</scope>
    <source>
        <strain evidence="2">JCM 19134</strain>
    </source>
</reference>
<dbReference type="GO" id="GO:0003887">
    <property type="term" value="F:DNA-directed DNA polymerase activity"/>
    <property type="evidence" value="ECO:0007669"/>
    <property type="project" value="InterPro"/>
</dbReference>
<accession>A0AAV3U0Z2</accession>
<dbReference type="GO" id="GO:0006260">
    <property type="term" value="P:DNA replication"/>
    <property type="evidence" value="ECO:0007669"/>
    <property type="project" value="InterPro"/>
</dbReference>
<dbReference type="RefSeq" id="WP_345419881.1">
    <property type="nucleotide sequence ID" value="NZ_AP031496.1"/>
</dbReference>
<dbReference type="Pfam" id="PF04364">
    <property type="entry name" value="DNA_pol3_chi"/>
    <property type="match status" value="1"/>
</dbReference>
<dbReference type="PANTHER" id="PTHR38767:SF1">
    <property type="entry name" value="DNA POLYMERASE III SUBUNIT CHI"/>
    <property type="match status" value="1"/>
</dbReference>
<dbReference type="Gene3D" id="3.40.50.10110">
    <property type="entry name" value="DNA polymerase III subunit chi"/>
    <property type="match status" value="1"/>
</dbReference>
<dbReference type="GO" id="GO:0032298">
    <property type="term" value="P:positive regulation of DNA-templated DNA replication initiation"/>
    <property type="evidence" value="ECO:0007669"/>
    <property type="project" value="TreeGrafter"/>
</dbReference>
<evidence type="ECO:0000313" key="1">
    <source>
        <dbReference type="EMBL" id="GAA4938919.1"/>
    </source>
</evidence>
<dbReference type="Proteomes" id="UP001409585">
    <property type="component" value="Unassembled WGS sequence"/>
</dbReference>
<keyword evidence="2" id="KW-1185">Reference proteome</keyword>
<dbReference type="InterPro" id="IPR036768">
    <property type="entry name" value="PolIII_chi_sf"/>
</dbReference>
<evidence type="ECO:0000313" key="2">
    <source>
        <dbReference type="Proteomes" id="UP001409585"/>
    </source>
</evidence>
<proteinExistence type="predicted"/>
<dbReference type="GO" id="GO:0003677">
    <property type="term" value="F:DNA binding"/>
    <property type="evidence" value="ECO:0007669"/>
    <property type="project" value="InterPro"/>
</dbReference>
<name>A0AAV3U0Z2_9ALTE</name>
<protein>
    <submittedName>
        <fullName evidence="1">DNA polymerase III subunit chi</fullName>
    </submittedName>
</protein>
<dbReference type="EMBL" id="BAABLX010000009">
    <property type="protein sequence ID" value="GAA4938919.1"/>
    <property type="molecule type" value="Genomic_DNA"/>
</dbReference>
<dbReference type="SUPFAM" id="SSF102400">
    <property type="entry name" value="DNA polymerase III chi subunit"/>
    <property type="match status" value="1"/>
</dbReference>
<sequence length="144" mass="16350">MTQVDFYVLSAASIEARLGFAARLGEKILNGRHQLVIATPNADLGQQLSEQLWHLRPDAFIAHSLVDETSQQNDPVLVCQTTPPAHCHDVLINLTDTLLEHCFSRFNRVVEIVVQEPSILAQTREAYQFYKARSYPIRTHRLDV</sequence>
<dbReference type="PANTHER" id="PTHR38767">
    <property type="entry name" value="DNA POLYMERASE III SUBUNIT CHI"/>
    <property type="match status" value="1"/>
</dbReference>
<dbReference type="InterPro" id="IPR007459">
    <property type="entry name" value="DNA_pol3_chi"/>
</dbReference>
<organism evidence="1 2">
    <name type="scientific">Halioxenophilus aromaticivorans</name>
    <dbReference type="NCBI Taxonomy" id="1306992"/>
    <lineage>
        <taxon>Bacteria</taxon>
        <taxon>Pseudomonadati</taxon>
        <taxon>Pseudomonadota</taxon>
        <taxon>Gammaproteobacteria</taxon>
        <taxon>Alteromonadales</taxon>
        <taxon>Alteromonadaceae</taxon>
        <taxon>Halioxenophilus</taxon>
    </lineage>
</organism>
<comment type="caution">
    <text evidence="1">The sequence shown here is derived from an EMBL/GenBank/DDBJ whole genome shotgun (WGS) entry which is preliminary data.</text>
</comment>